<dbReference type="InterPro" id="IPR025139">
    <property type="entry name" value="DUF4062"/>
</dbReference>
<dbReference type="SUPFAM" id="SSF52540">
    <property type="entry name" value="P-loop containing nucleoside triphosphate hydrolases"/>
    <property type="match status" value="1"/>
</dbReference>
<proteinExistence type="predicted"/>
<evidence type="ECO:0000313" key="6">
    <source>
        <dbReference type="EMBL" id="PFX34341.1"/>
    </source>
</evidence>
<dbReference type="InterPro" id="IPR001680">
    <property type="entry name" value="WD40_rpt"/>
</dbReference>
<dbReference type="PROSITE" id="PS50837">
    <property type="entry name" value="NACHT"/>
    <property type="match status" value="1"/>
</dbReference>
<dbReference type="Gene3D" id="2.130.10.10">
    <property type="entry name" value="YVTN repeat-like/Quinoprotein amine dehydrogenase"/>
    <property type="match status" value="3"/>
</dbReference>
<dbReference type="Pfam" id="PF25469">
    <property type="entry name" value="WHD_NWD1"/>
    <property type="match status" value="1"/>
</dbReference>
<gene>
    <name evidence="6" type="primary">Nwd1</name>
    <name evidence="6" type="ORF">AWC38_SpisGene867</name>
</gene>
<dbReference type="InterPro" id="IPR015943">
    <property type="entry name" value="WD40/YVTN_repeat-like_dom_sf"/>
</dbReference>
<dbReference type="Proteomes" id="UP000225706">
    <property type="component" value="Unassembled WGS sequence"/>
</dbReference>
<name>A0A2B4SWR7_STYPI</name>
<feature type="region of interest" description="Disordered" evidence="4">
    <location>
        <begin position="1715"/>
        <end position="1734"/>
    </location>
</feature>
<dbReference type="EMBL" id="LSMT01000005">
    <property type="protein sequence ID" value="PFX34341.1"/>
    <property type="molecule type" value="Genomic_DNA"/>
</dbReference>
<protein>
    <submittedName>
        <fullName evidence="6">NACHT and WD repeat domain-containing protein 1</fullName>
    </submittedName>
</protein>
<dbReference type="OrthoDB" id="2325716at2759"/>
<feature type="compositionally biased region" description="Low complexity" evidence="4">
    <location>
        <begin position="89"/>
        <end position="100"/>
    </location>
</feature>
<feature type="compositionally biased region" description="Basic residues" evidence="4">
    <location>
        <begin position="1"/>
        <end position="11"/>
    </location>
</feature>
<comment type="caution">
    <text evidence="6">The sequence shown here is derived from an EMBL/GenBank/DDBJ whole genome shotgun (WGS) entry which is preliminary data.</text>
</comment>
<dbReference type="PROSITE" id="PS00678">
    <property type="entry name" value="WD_REPEATS_1"/>
    <property type="match status" value="1"/>
</dbReference>
<evidence type="ECO:0000256" key="1">
    <source>
        <dbReference type="ARBA" id="ARBA00022574"/>
    </source>
</evidence>
<feature type="compositionally biased region" description="Basic and acidic residues" evidence="4">
    <location>
        <begin position="29"/>
        <end position="42"/>
    </location>
</feature>
<dbReference type="InterPro" id="IPR027417">
    <property type="entry name" value="P-loop_NTPase"/>
</dbReference>
<keyword evidence="2" id="KW-0677">Repeat</keyword>
<evidence type="ECO:0000256" key="4">
    <source>
        <dbReference type="SAM" id="MobiDB-lite"/>
    </source>
</evidence>
<dbReference type="InterPro" id="IPR007111">
    <property type="entry name" value="NACHT_NTPase"/>
</dbReference>
<dbReference type="SUPFAM" id="SSF50998">
    <property type="entry name" value="Quinoprotein alcohol dehydrogenase-like"/>
    <property type="match status" value="1"/>
</dbReference>
<keyword evidence="1 3" id="KW-0853">WD repeat</keyword>
<evidence type="ECO:0000256" key="3">
    <source>
        <dbReference type="PROSITE-ProRule" id="PRU00221"/>
    </source>
</evidence>
<reference evidence="7" key="1">
    <citation type="journal article" date="2017" name="bioRxiv">
        <title>Comparative analysis of the genomes of Stylophora pistillata and Acropora digitifera provides evidence for extensive differences between species of corals.</title>
        <authorList>
            <person name="Voolstra C.R."/>
            <person name="Li Y."/>
            <person name="Liew Y.J."/>
            <person name="Baumgarten S."/>
            <person name="Zoccola D."/>
            <person name="Flot J.-F."/>
            <person name="Tambutte S."/>
            <person name="Allemand D."/>
            <person name="Aranda M."/>
        </authorList>
    </citation>
    <scope>NUCLEOTIDE SEQUENCE [LARGE SCALE GENOMIC DNA]</scope>
</reference>
<feature type="repeat" description="WD" evidence="3">
    <location>
        <begin position="1566"/>
        <end position="1607"/>
    </location>
</feature>
<dbReference type="InterPro" id="IPR003593">
    <property type="entry name" value="AAA+_ATPase"/>
</dbReference>
<dbReference type="SMART" id="SM00382">
    <property type="entry name" value="AAA"/>
    <property type="match status" value="1"/>
</dbReference>
<evidence type="ECO:0000313" key="7">
    <source>
        <dbReference type="Proteomes" id="UP000225706"/>
    </source>
</evidence>
<dbReference type="InterPro" id="IPR052752">
    <property type="entry name" value="NACHT-WD_repeat"/>
</dbReference>
<dbReference type="STRING" id="50429.A0A2B4SWR7"/>
<feature type="domain" description="NACHT" evidence="5">
    <location>
        <begin position="513"/>
        <end position="629"/>
    </location>
</feature>
<feature type="compositionally biased region" description="Acidic residues" evidence="4">
    <location>
        <begin position="1718"/>
        <end position="1729"/>
    </location>
</feature>
<sequence length="1775" mass="199128">MGIIVSRKKKSAPVLTQSSSITHSPPPDHFSDNEDRRQHLCDVIEFDSDDENESDSEKELETNESQNDLDTQRDDKSSGKSEVGDHSSSHSSGSAASVSSKETDKDDPGACAVGKNDKDSSIKASEVEEFTIIWEKALLDDLVIKISDDVRVVRIFTSSTFTDTFVERNALMERVYPRLKSYCQERGYDFQVVDMRWGVRDESTDDHMTTELCMRELRACQKLSTGPNFITFLGQKYGYRPFPVNISAREFEQLLDAVENQDDVALLKHWFWRDDNSVPAQYMLQPITSLLPHYRDYANEDLRKKASAEWWTAFERMQVILRAAANISLEEAERHKYHMSVTEDEIRRGILTATEPEKHCFWFKRVITDLLQNAHDPHSGKFVDKPYGADNSTIDESAQTLLDSLREKDLSADLPTRNIIQYDVKWTSEGISPDASTDHAQYIETLCADVYNVLTEMIQEGIDEKEGDEREDSLNKEILQHALFCQKKGLACQGRDDFLQSVKYSLLERNEKRTVILHGESGCGKTSVMAKIAVEVKNWLEDDSAIVVLRFIGTSPESSDIRLLLSSVCRQLYKITDNDSTQIPEDLMELLEFFPMCLEEACAIRPVVLILDSLDQLSAGEGGRRLDWLPGKIPDDCYLIMSTLPDSEYECLPHLKNFFPERCFKEIPIIPLNEADDILESWLRSTIRWKSYTPEDDATLASGVKNVINDFLEQVERRHGKILVSHALAYITASKNGLTEPELEDILSLDDEVLDDVYQYWTPPFRRLPPLLWSRIRSDIEDYLIERGADDSRVMYWYHRQFTELATDRYLGSRPADIHSKLADYFLGKWSNGAEKPYVDKDGNKVLKDRLVAGQPLTFSNEKEKRAVFNLRKLNELPYHLLHAGNLENLKINALCKFEFLLAKLRATSLESILDDFTASLFLYPDDEDLVVLEKTFQLSSAALKADANQLAPQLLGRLSPQQNRDQAELTGIRLLLQQAYSSSVPCLIPSDKCLTSPGGPLISSMKIPGESVFKCCGFSCDGKTAYITSSISQPLHIQILSINLSNGKTLRRVTLPGSLEVGVVWLVQGSSLNEDLLLLAGSTDIFLLKPSTGQVLQKLAALVEESMYNPIPPVSFVDNETSVIAITDKDIKIWTAEDGKVAHKIDVGKIPTDEEYGTIEASGCHAVFSLHGSKSFTVLNCRTGEMVREVDVFSEADACFVGEIKVTCKEQVVVTSSKKNGLRLYNLHTGDFIKEISQFRINKGLLRTQITADGTKAVSVADYEILVTNLEDGTVCKTLKSKSFGTLIIHVNFFTNDGKVAISLAQDDVIRIYDLEQAITEGTEDVSSLSSDNKAVSSIDSINYLNRGTDGRHVIATATVNNSSQIAIWDALTGVMVRALKIFQELPPTSIRMYDTSRAVGYIHDQDYLHFRVFNLKEGKVERYLRGRASKRTEAFGFIDENHIITFSQGRRNLKVWDINDGQLAKQFKFGQKHRFEDMLISRNGRAVVCSQMSQIVSHEEDTLSLIALNTQSGEHKVLEIENTQLLLWNGCVADDGSCLVCLSKEFKALLWDLTNGSVKSKLVADEENPTVICTAISTASKVVLTGQGDGGIAVWDIGSGCVRYTMECGTVDSLFVTQDGKVAFSNYRYTNNNIDAWDLQTGSKLATFTSDWKPERMTISGSRLVVAKADKPELLMLRPHIPGSSEDSKPVDSPFEDCPLESVLQACQGLVHAKEEDEDEDEDDDSDKTDFQKTEFTRKAVLAKPNVIIGGGSSVFASKSVVISEQVYRDNFM</sequence>
<dbReference type="Pfam" id="PF05729">
    <property type="entry name" value="NACHT"/>
    <property type="match status" value="1"/>
</dbReference>
<feature type="compositionally biased region" description="Basic and acidic residues" evidence="4">
    <location>
        <begin position="70"/>
        <end position="88"/>
    </location>
</feature>
<organism evidence="6 7">
    <name type="scientific">Stylophora pistillata</name>
    <name type="common">Smooth cauliflower coral</name>
    <dbReference type="NCBI Taxonomy" id="50429"/>
    <lineage>
        <taxon>Eukaryota</taxon>
        <taxon>Metazoa</taxon>
        <taxon>Cnidaria</taxon>
        <taxon>Anthozoa</taxon>
        <taxon>Hexacorallia</taxon>
        <taxon>Scleractinia</taxon>
        <taxon>Astrocoeniina</taxon>
        <taxon>Pocilloporidae</taxon>
        <taxon>Stylophora</taxon>
    </lineage>
</organism>
<dbReference type="SUPFAM" id="SSF82171">
    <property type="entry name" value="DPP6 N-terminal domain-like"/>
    <property type="match status" value="1"/>
</dbReference>
<feature type="region of interest" description="Disordered" evidence="4">
    <location>
        <begin position="1"/>
        <end position="118"/>
    </location>
</feature>
<dbReference type="PANTHER" id="PTHR19871:SF14">
    <property type="entry name" value="DUF4062 DOMAIN-CONTAINING PROTEIN"/>
    <property type="match status" value="1"/>
</dbReference>
<accession>A0A2B4SWR7</accession>
<dbReference type="Pfam" id="PF13271">
    <property type="entry name" value="DUF4062"/>
    <property type="match status" value="1"/>
</dbReference>
<dbReference type="Gene3D" id="3.40.50.300">
    <property type="entry name" value="P-loop containing nucleotide triphosphate hydrolases"/>
    <property type="match status" value="1"/>
</dbReference>
<dbReference type="PANTHER" id="PTHR19871">
    <property type="entry name" value="BETA TRANSDUCIN-RELATED PROTEIN"/>
    <property type="match status" value="1"/>
</dbReference>
<dbReference type="PROSITE" id="PS50082">
    <property type="entry name" value="WD_REPEATS_2"/>
    <property type="match status" value="1"/>
</dbReference>
<feature type="compositionally biased region" description="Polar residues" evidence="4">
    <location>
        <begin position="14"/>
        <end position="23"/>
    </location>
</feature>
<evidence type="ECO:0000259" key="5">
    <source>
        <dbReference type="PROSITE" id="PS50837"/>
    </source>
</evidence>
<evidence type="ECO:0000256" key="2">
    <source>
        <dbReference type="ARBA" id="ARBA00022737"/>
    </source>
</evidence>
<dbReference type="InterPro" id="IPR019775">
    <property type="entry name" value="WD40_repeat_CS"/>
</dbReference>
<dbReference type="InterPro" id="IPR057588">
    <property type="entry name" value="NWD1/2-like_WH"/>
</dbReference>
<dbReference type="SMART" id="SM00320">
    <property type="entry name" value="WD40"/>
    <property type="match status" value="4"/>
</dbReference>
<feature type="compositionally biased region" description="Acidic residues" evidence="4">
    <location>
        <begin position="44"/>
        <end position="54"/>
    </location>
</feature>
<dbReference type="InterPro" id="IPR011047">
    <property type="entry name" value="Quinoprotein_ADH-like_sf"/>
</dbReference>
<keyword evidence="7" id="KW-1185">Reference proteome</keyword>